<dbReference type="Pfam" id="PF00688">
    <property type="entry name" value="TGFb_propeptide"/>
    <property type="match status" value="1"/>
</dbReference>
<evidence type="ECO:0000256" key="13">
    <source>
        <dbReference type="PIRSR" id="PIRSR001787-1"/>
    </source>
</evidence>
<dbReference type="PRINTS" id="PR01423">
    <property type="entry name" value="TGFBETA"/>
</dbReference>
<dbReference type="InterPro" id="IPR029034">
    <property type="entry name" value="Cystine-knot_cytokine"/>
</dbReference>
<dbReference type="PANTHER" id="PTHR11848">
    <property type="entry name" value="TGF-BETA FAMILY"/>
    <property type="match status" value="1"/>
</dbReference>
<evidence type="ECO:0000256" key="8">
    <source>
        <dbReference type="ARBA" id="ARBA00023157"/>
    </source>
</evidence>
<evidence type="ECO:0000256" key="1">
    <source>
        <dbReference type="ARBA" id="ARBA00004498"/>
    </source>
</evidence>
<evidence type="ECO:0000256" key="10">
    <source>
        <dbReference type="ARBA" id="ARBA00023246"/>
    </source>
</evidence>
<feature type="signal peptide" evidence="15">
    <location>
        <begin position="1"/>
        <end position="18"/>
    </location>
</feature>
<proteinExistence type="inferred from homology"/>
<dbReference type="CDD" id="cd19384">
    <property type="entry name" value="TGF_beta_TGFB1"/>
    <property type="match status" value="1"/>
</dbReference>
<dbReference type="InterPro" id="IPR015615">
    <property type="entry name" value="TGF-beta-rel"/>
</dbReference>
<dbReference type="PANTHER" id="PTHR11848:SF125">
    <property type="entry name" value="TRANSFORMING GROWTH FACTOR BETA-1 PROPROTEIN"/>
    <property type="match status" value="1"/>
</dbReference>
<dbReference type="SMART" id="SM00204">
    <property type="entry name" value="TGFB"/>
    <property type="match status" value="1"/>
</dbReference>
<feature type="disulfide bond" evidence="13">
    <location>
        <begin position="320"/>
        <end position="383"/>
    </location>
</feature>
<evidence type="ECO:0000256" key="11">
    <source>
        <dbReference type="ARBA" id="ARBA00057824"/>
    </source>
</evidence>
<comment type="similarity">
    <text evidence="2 14">Belongs to the TGF-beta family.</text>
</comment>
<keyword evidence="9" id="KW-0325">Glycoprotein</keyword>
<dbReference type="GO" id="GO:0051781">
    <property type="term" value="P:positive regulation of cell division"/>
    <property type="evidence" value="ECO:0007669"/>
    <property type="project" value="UniProtKB-KW"/>
</dbReference>
<dbReference type="Pfam" id="PF00019">
    <property type="entry name" value="TGF_beta"/>
    <property type="match status" value="1"/>
</dbReference>
<keyword evidence="18" id="KW-1185">Reference proteome</keyword>
<dbReference type="GO" id="GO:0007179">
    <property type="term" value="P:transforming growth factor beta receptor signaling pathway"/>
    <property type="evidence" value="ECO:0007669"/>
    <property type="project" value="TreeGrafter"/>
</dbReference>
<dbReference type="InterPro" id="IPR016319">
    <property type="entry name" value="TGF-beta"/>
</dbReference>
<feature type="disulfide bond" description="Interchain" evidence="13">
    <location>
        <position position="382"/>
    </location>
</feature>
<evidence type="ECO:0000256" key="14">
    <source>
        <dbReference type="RuleBase" id="RU000354"/>
    </source>
</evidence>
<dbReference type="InterPro" id="IPR017948">
    <property type="entry name" value="TGFb_CS"/>
</dbReference>
<comment type="subunit">
    <text evidence="12">Latency-associated peptide: Homodimer; disulfide-linked. Latency-associated peptide: Interacts with Transforming growth factor beta-1 (TGF-beta-1) chain; interaction is non-covalent and maintains (TGF-beta-1) in a latent state; each Latency-associated peptide (LAP) monomer interacts with TGF-beta-1 in the other monomer. Transforming growth factor beta-1: Homodimer; disulfide-linked. Transforming growth factor beta-1: Interacts with TGF-beta receptors (tgfbr1 and tgfbr2), leading to signal transduction. Interacts with EFEMP2.</text>
</comment>
<dbReference type="InterPro" id="IPR001839">
    <property type="entry name" value="TGF-b_C"/>
</dbReference>
<keyword evidence="10" id="KW-0497">Mitogen</keyword>
<evidence type="ECO:0000256" key="2">
    <source>
        <dbReference type="ARBA" id="ARBA00006656"/>
    </source>
</evidence>
<evidence type="ECO:0000259" key="16">
    <source>
        <dbReference type="PROSITE" id="PS51362"/>
    </source>
</evidence>
<reference evidence="17" key="1">
    <citation type="submission" date="2018-07" db="EMBL/GenBank/DDBJ databases">
        <title>Comparative genomics of catfishes provides insights into carnivory and benthic adaptation.</title>
        <authorList>
            <person name="Zhang Y."/>
            <person name="Wang D."/>
            <person name="Peng Z."/>
            <person name="Zheng S."/>
            <person name="Shao F."/>
            <person name="Tao W."/>
        </authorList>
    </citation>
    <scope>NUCLEOTIDE SEQUENCE</scope>
    <source>
        <strain evidence="17">Chongqing</strain>
    </source>
</reference>
<feature type="non-terminal residue" evidence="17">
    <location>
        <position position="417"/>
    </location>
</feature>
<dbReference type="InterPro" id="IPR001111">
    <property type="entry name" value="TGF-b_propeptide"/>
</dbReference>
<keyword evidence="4" id="KW-0272">Extracellular matrix</keyword>
<feature type="domain" description="TGF-beta family profile" evidence="16">
    <location>
        <begin position="297"/>
        <end position="417"/>
    </location>
</feature>
<evidence type="ECO:0000256" key="12">
    <source>
        <dbReference type="ARBA" id="ARBA00065283"/>
    </source>
</evidence>
<dbReference type="FunFam" id="2.10.90.10:FF:000004">
    <property type="entry name" value="Transforming growth factor beta"/>
    <property type="match status" value="1"/>
</dbReference>
<dbReference type="Gene3D" id="2.60.120.970">
    <property type="match status" value="1"/>
</dbReference>
<evidence type="ECO:0000256" key="7">
    <source>
        <dbReference type="ARBA" id="ARBA00023030"/>
    </source>
</evidence>
<dbReference type="GO" id="GO:0005125">
    <property type="term" value="F:cytokine activity"/>
    <property type="evidence" value="ECO:0007669"/>
    <property type="project" value="TreeGrafter"/>
</dbReference>
<dbReference type="AlphaFoldDB" id="A0AAD5B1P5"/>
<dbReference type="SUPFAM" id="SSF57501">
    <property type="entry name" value="Cystine-knot cytokines"/>
    <property type="match status" value="1"/>
</dbReference>
<evidence type="ECO:0000256" key="5">
    <source>
        <dbReference type="ARBA" id="ARBA00022685"/>
    </source>
</evidence>
<keyword evidence="6 15" id="KW-0732">Signal</keyword>
<feature type="chain" id="PRO_5042292349" evidence="15">
    <location>
        <begin position="19"/>
        <end position="417"/>
    </location>
</feature>
<evidence type="ECO:0000256" key="6">
    <source>
        <dbReference type="ARBA" id="ARBA00022729"/>
    </source>
</evidence>
<dbReference type="PIRSF" id="PIRSF001787">
    <property type="entry name" value="TGF-beta"/>
    <property type="match status" value="1"/>
</dbReference>
<evidence type="ECO:0000313" key="17">
    <source>
        <dbReference type="EMBL" id="KAI5626376.1"/>
    </source>
</evidence>
<comment type="subcellular location">
    <subcellularLocation>
        <location evidence="1">Secreted</location>
        <location evidence="1">Extracellular space</location>
        <location evidence="1">Extracellular matrix</location>
    </subcellularLocation>
</comment>
<dbReference type="PROSITE" id="PS51362">
    <property type="entry name" value="TGF_BETA_2"/>
    <property type="match status" value="1"/>
</dbReference>
<comment type="function">
    <text evidence="11">Required to maintain the Transforming growth factor beta-1 (TGF-beta-1) chain in a latent state during storage in extracellular matrix. Associates non-covalently with TGF-beta-1 and regulates its activation via interaction with 'milieu molecules', such as LTBP1, LRRC32/GARP and LRRC33/NRROS, that control activation of TGF-beta-1. Interaction with integrins (ITGAV:ITGB6 or ITGAV:ITGB8) results in distortion of the Latency-associated peptide chain and subsequent release of the active TGF-beta-1.</text>
</comment>
<dbReference type="Proteomes" id="UP001205998">
    <property type="component" value="Unassembled WGS sequence"/>
</dbReference>
<feature type="non-terminal residue" evidence="17">
    <location>
        <position position="1"/>
    </location>
</feature>
<comment type="caution">
    <text evidence="17">The sequence shown here is derived from an EMBL/GenBank/DDBJ whole genome shotgun (WGS) entry which is preliminary data.</text>
</comment>
<gene>
    <name evidence="17" type="ORF">C0J50_14027</name>
</gene>
<protein>
    <submittedName>
        <fullName evidence="17">Transforming growth factor, beta 1a</fullName>
    </submittedName>
</protein>
<organism evidence="17 18">
    <name type="scientific">Silurus asotus</name>
    <name type="common">Amur catfish</name>
    <name type="synonym">Parasilurus asotus</name>
    <dbReference type="NCBI Taxonomy" id="30991"/>
    <lineage>
        <taxon>Eukaryota</taxon>
        <taxon>Metazoa</taxon>
        <taxon>Chordata</taxon>
        <taxon>Craniata</taxon>
        <taxon>Vertebrata</taxon>
        <taxon>Euteleostomi</taxon>
        <taxon>Actinopterygii</taxon>
        <taxon>Neopterygii</taxon>
        <taxon>Teleostei</taxon>
        <taxon>Ostariophysi</taxon>
        <taxon>Siluriformes</taxon>
        <taxon>Siluridae</taxon>
        <taxon>Silurus</taxon>
    </lineage>
</organism>
<keyword evidence="8 13" id="KW-1015">Disulfide bond</keyword>
<dbReference type="PROSITE" id="PS00250">
    <property type="entry name" value="TGF_BETA_1"/>
    <property type="match status" value="1"/>
</dbReference>
<keyword evidence="7 14" id="KW-0339">Growth factor</keyword>
<feature type="disulfide bond" evidence="13">
    <location>
        <begin position="308"/>
        <end position="321"/>
    </location>
</feature>
<keyword evidence="5" id="KW-0165">Cleavage on pair of basic residues</keyword>
<dbReference type="GO" id="GO:0008083">
    <property type="term" value="F:growth factor activity"/>
    <property type="evidence" value="ECO:0007669"/>
    <property type="project" value="UniProtKB-KW"/>
</dbReference>
<dbReference type="GO" id="GO:0042127">
    <property type="term" value="P:regulation of cell population proliferation"/>
    <property type="evidence" value="ECO:0007669"/>
    <property type="project" value="TreeGrafter"/>
</dbReference>
<evidence type="ECO:0000256" key="15">
    <source>
        <dbReference type="SAM" id="SignalP"/>
    </source>
</evidence>
<dbReference type="EMBL" id="MU551532">
    <property type="protein sequence ID" value="KAI5626376.1"/>
    <property type="molecule type" value="Genomic_DNA"/>
</dbReference>
<accession>A0AAD5B1P5</accession>
<evidence type="ECO:0000256" key="3">
    <source>
        <dbReference type="ARBA" id="ARBA00022525"/>
    </source>
</evidence>
<name>A0AAD5B1P5_SILAS</name>
<evidence type="ECO:0000313" key="18">
    <source>
        <dbReference type="Proteomes" id="UP001205998"/>
    </source>
</evidence>
<evidence type="ECO:0000256" key="9">
    <source>
        <dbReference type="ARBA" id="ARBA00023180"/>
    </source>
</evidence>
<sequence length="417" mass="47654">RQLCLVVVVACLASIAEAMSTCKTLDLEVAKRKRIEAIRGQILSKLRMAKEPEPEEDDQEENIPEPIISLYNSTVEANTGQESELGPESQLQEEEEYFGKEMHKFEMANLSSQSVHFVFFPGSNNVTETQVLFFNMNEMKQSIKDYRLLSQAKLRLRVISIANQNGIPQRLEIYKGTGTSAQYLGFYDVSNEFLNKWISFDVTATLKEWLQSSERGDKNILANLMAKPYILAWAVPFDGQSFSSRKKRSPVAEPTCDELVNFTLFLSVILSSLSSFFHPTLSIMYHPLLYHLPKENCGKTSLNPKQFCCFALSARKTETCCMRKLYIDFRKDLGWKWIHKPKGYFANYCMGSCAYIWNAENKYSQILALYKHHNPGASAQPCCVPQVLDPLPIMYYVGRQYKVEQLSNMIVKSCKCS</sequence>
<feature type="disulfide bond" evidence="13">
    <location>
        <begin position="349"/>
        <end position="414"/>
    </location>
</feature>
<evidence type="ECO:0000256" key="4">
    <source>
        <dbReference type="ARBA" id="ARBA00022530"/>
    </source>
</evidence>
<keyword evidence="3" id="KW-0964">Secreted</keyword>
<dbReference type="Gene3D" id="2.10.90.10">
    <property type="entry name" value="Cystine-knot cytokines"/>
    <property type="match status" value="1"/>
</dbReference>
<feature type="disulfide bond" evidence="13">
    <location>
        <begin position="353"/>
        <end position="416"/>
    </location>
</feature>
<dbReference type="GO" id="GO:0005615">
    <property type="term" value="C:extracellular space"/>
    <property type="evidence" value="ECO:0007669"/>
    <property type="project" value="InterPro"/>
</dbReference>